<dbReference type="Ensembl" id="ENSPKIT00000040495.1">
    <property type="protein sequence ID" value="ENSPKIP00000016014.1"/>
    <property type="gene ID" value="ENSPKIG00000002521.1"/>
</dbReference>
<dbReference type="Proteomes" id="UP000261540">
    <property type="component" value="Unplaced"/>
</dbReference>
<evidence type="ECO:0000313" key="13">
    <source>
        <dbReference type="Ensembl" id="ENSPKIP00000016014.1"/>
    </source>
</evidence>
<dbReference type="PANTHER" id="PTHR16431:SF3">
    <property type="entry name" value="PROTEIN MIS18-BETA"/>
    <property type="match status" value="1"/>
</dbReference>
<dbReference type="GO" id="GO:0051301">
    <property type="term" value="P:cell division"/>
    <property type="evidence" value="ECO:0007669"/>
    <property type="project" value="UniProtKB-KW"/>
</dbReference>
<dbReference type="GO" id="GO:0000785">
    <property type="term" value="C:chromatin"/>
    <property type="evidence" value="ECO:0007669"/>
    <property type="project" value="TreeGrafter"/>
</dbReference>
<evidence type="ECO:0000256" key="2">
    <source>
        <dbReference type="ARBA" id="ARBA00004123"/>
    </source>
</evidence>
<keyword evidence="5" id="KW-0132">Cell division</keyword>
<evidence type="ECO:0000256" key="9">
    <source>
        <dbReference type="ARBA" id="ARBA00023242"/>
    </source>
</evidence>
<name>A0A3B3RCE7_9TELE</name>
<dbReference type="KEGG" id="pki:111856243"/>
<dbReference type="GeneTree" id="ENSGT00940000175695"/>
<proteinExistence type="predicted"/>
<dbReference type="GO" id="GO:0000775">
    <property type="term" value="C:chromosome, centromeric region"/>
    <property type="evidence" value="ECO:0007669"/>
    <property type="project" value="UniProtKB-SubCell"/>
</dbReference>
<organism evidence="13 14">
    <name type="scientific">Paramormyrops kingsleyae</name>
    <dbReference type="NCBI Taxonomy" id="1676925"/>
    <lineage>
        <taxon>Eukaryota</taxon>
        <taxon>Metazoa</taxon>
        <taxon>Chordata</taxon>
        <taxon>Craniata</taxon>
        <taxon>Vertebrata</taxon>
        <taxon>Euteleostomi</taxon>
        <taxon>Actinopterygii</taxon>
        <taxon>Neopterygii</taxon>
        <taxon>Teleostei</taxon>
        <taxon>Osteoglossocephala</taxon>
        <taxon>Osteoglossomorpha</taxon>
        <taxon>Osteoglossiformes</taxon>
        <taxon>Mormyridae</taxon>
        <taxon>Paramormyrops</taxon>
    </lineage>
</organism>
<dbReference type="GO" id="GO:0034080">
    <property type="term" value="P:CENP-A containing chromatin assembly"/>
    <property type="evidence" value="ECO:0007669"/>
    <property type="project" value="TreeGrafter"/>
</dbReference>
<evidence type="ECO:0000256" key="8">
    <source>
        <dbReference type="ARBA" id="ARBA00022833"/>
    </source>
</evidence>
<dbReference type="PANTHER" id="PTHR16431">
    <property type="entry name" value="NEUROGENIC PROTEIN MASTERMIND"/>
    <property type="match status" value="1"/>
</dbReference>
<dbReference type="STRING" id="1676925.ENSPKIP00000016014"/>
<dbReference type="GO" id="GO:0007059">
    <property type="term" value="P:chromosome segregation"/>
    <property type="evidence" value="ECO:0007669"/>
    <property type="project" value="TreeGrafter"/>
</dbReference>
<evidence type="ECO:0000256" key="4">
    <source>
        <dbReference type="ARBA" id="ARBA00022454"/>
    </source>
</evidence>
<dbReference type="CTD" id="11339"/>
<evidence type="ECO:0000256" key="10">
    <source>
        <dbReference type="ARBA" id="ARBA00023306"/>
    </source>
</evidence>
<evidence type="ECO:0000256" key="7">
    <source>
        <dbReference type="ARBA" id="ARBA00022776"/>
    </source>
</evidence>
<dbReference type="Pfam" id="PF03226">
    <property type="entry name" value="Yippee-Mis18"/>
    <property type="match status" value="1"/>
</dbReference>
<dbReference type="GO" id="GO:0005634">
    <property type="term" value="C:nucleus"/>
    <property type="evidence" value="ECO:0007669"/>
    <property type="project" value="UniProtKB-SubCell"/>
</dbReference>
<dbReference type="InterPro" id="IPR034752">
    <property type="entry name" value="Mis18"/>
</dbReference>
<protein>
    <submittedName>
        <fullName evidence="13">Protein Mis18-beta-like</fullName>
    </submittedName>
</protein>
<dbReference type="InterPro" id="IPR004910">
    <property type="entry name" value="Yippee/Mis18/Cereblon"/>
</dbReference>
<comment type="function">
    <text evidence="1">Required for recruitment of CENPA to centromeres and normal chromosome segregation during mitosis.</text>
</comment>
<evidence type="ECO:0000256" key="3">
    <source>
        <dbReference type="ARBA" id="ARBA00004584"/>
    </source>
</evidence>
<dbReference type="OrthoDB" id="9926299at2759"/>
<sequence>MLRCMRVWFKSKAGLLGWLIYLSIDGRMLKHYRREIRNSSPSFMHKYGLKSDEETTDCSELLTSIISNVEPEADHRNAVVLHCGACYTVLSDTFEVCGEYKKLNSIICARVTKHVTIKEELGFQVQGPLTGCTYNALQCSGCFRCVGIILNSTTKHLSVLRSLCLLQKENISCYSFKTSSVIKASDVTFEPGTIRKSLDKLKQELDGILEHMVVIQRQLKGAKFSQDTTKELSLDIDH</sequence>
<reference evidence="13" key="2">
    <citation type="submission" date="2025-09" db="UniProtKB">
        <authorList>
            <consortium name="Ensembl"/>
        </authorList>
    </citation>
    <scope>IDENTIFICATION</scope>
</reference>
<reference evidence="13" key="1">
    <citation type="submission" date="2025-08" db="UniProtKB">
        <authorList>
            <consortium name="Ensembl"/>
        </authorList>
    </citation>
    <scope>IDENTIFICATION</scope>
</reference>
<evidence type="ECO:0000256" key="1">
    <source>
        <dbReference type="ARBA" id="ARBA00003694"/>
    </source>
</evidence>
<feature type="domain" description="Mis18" evidence="12">
    <location>
        <begin position="78"/>
        <end position="176"/>
    </location>
</feature>
<dbReference type="AlphaFoldDB" id="A0A3B3RCE7"/>
<keyword evidence="9" id="KW-0539">Nucleus</keyword>
<accession>A0A3B3RCE7</accession>
<comment type="subcellular location">
    <subcellularLocation>
        <location evidence="3">Chromosome</location>
        <location evidence="3">Centromere</location>
    </subcellularLocation>
    <subcellularLocation>
        <location evidence="2">Nucleus</location>
    </subcellularLocation>
</comment>
<keyword evidence="4" id="KW-0158">Chromosome</keyword>
<evidence type="ECO:0000256" key="5">
    <source>
        <dbReference type="ARBA" id="ARBA00022618"/>
    </source>
</evidence>
<keyword evidence="6" id="KW-0479">Metal-binding</keyword>
<keyword evidence="10" id="KW-0131">Cell cycle</keyword>
<evidence type="ECO:0000259" key="12">
    <source>
        <dbReference type="PROSITE" id="PS51793"/>
    </source>
</evidence>
<evidence type="ECO:0000256" key="11">
    <source>
        <dbReference type="ARBA" id="ARBA00023328"/>
    </source>
</evidence>
<dbReference type="GO" id="GO:0046872">
    <property type="term" value="F:metal ion binding"/>
    <property type="evidence" value="ECO:0007669"/>
    <property type="project" value="UniProtKB-KW"/>
</dbReference>
<keyword evidence="14" id="KW-1185">Reference proteome</keyword>
<keyword evidence="8" id="KW-0862">Zinc</keyword>
<evidence type="ECO:0000313" key="14">
    <source>
        <dbReference type="Proteomes" id="UP000261540"/>
    </source>
</evidence>
<evidence type="ECO:0000256" key="6">
    <source>
        <dbReference type="ARBA" id="ARBA00022723"/>
    </source>
</evidence>
<dbReference type="PROSITE" id="PS51793">
    <property type="entry name" value="MIS18"/>
    <property type="match status" value="1"/>
</dbReference>
<keyword evidence="7" id="KW-0498">Mitosis</keyword>
<keyword evidence="11" id="KW-0137">Centromere</keyword>